<dbReference type="CDD" id="cd00609">
    <property type="entry name" value="AAT_like"/>
    <property type="match status" value="1"/>
</dbReference>
<dbReference type="InterPro" id="IPR051446">
    <property type="entry name" value="HTH_trans_reg/aminotransferase"/>
</dbReference>
<keyword evidence="8" id="KW-0805">Transcription regulation</keyword>
<evidence type="ECO:0000256" key="5">
    <source>
        <dbReference type="ARBA" id="ARBA00022576"/>
    </source>
</evidence>
<evidence type="ECO:0000259" key="12">
    <source>
        <dbReference type="PROSITE" id="PS50949"/>
    </source>
</evidence>
<evidence type="ECO:0000256" key="2">
    <source>
        <dbReference type="ARBA" id="ARBA00005384"/>
    </source>
</evidence>
<feature type="region of interest" description="Disordered" evidence="11">
    <location>
        <begin position="121"/>
        <end position="142"/>
    </location>
</feature>
<dbReference type="Proteomes" id="UP000503820">
    <property type="component" value="Unassembled WGS sequence"/>
</dbReference>
<dbReference type="InterPro" id="IPR036390">
    <property type="entry name" value="WH_DNA-bd_sf"/>
</dbReference>
<comment type="subunit">
    <text evidence="4">Homodimer.</text>
</comment>
<comment type="cofactor">
    <cofactor evidence="1">
        <name>pyridoxal 5'-phosphate</name>
        <dbReference type="ChEBI" id="CHEBI:597326"/>
    </cofactor>
</comment>
<evidence type="ECO:0000256" key="6">
    <source>
        <dbReference type="ARBA" id="ARBA00022679"/>
    </source>
</evidence>
<dbReference type="FunFam" id="3.40.640.10:FF:000053">
    <property type="entry name" value="Aminotransferase, class I"/>
    <property type="match status" value="1"/>
</dbReference>
<evidence type="ECO:0000256" key="4">
    <source>
        <dbReference type="ARBA" id="ARBA00011738"/>
    </source>
</evidence>
<organism evidence="13 14">
    <name type="scientific">Desulfovibrio psychrotolerans</name>
    <dbReference type="NCBI Taxonomy" id="415242"/>
    <lineage>
        <taxon>Bacteria</taxon>
        <taxon>Pseudomonadati</taxon>
        <taxon>Thermodesulfobacteriota</taxon>
        <taxon>Desulfovibrionia</taxon>
        <taxon>Desulfovibrionales</taxon>
        <taxon>Desulfovibrionaceae</taxon>
        <taxon>Desulfovibrio</taxon>
    </lineage>
</organism>
<dbReference type="SUPFAM" id="SSF46785">
    <property type="entry name" value="Winged helix' DNA-binding domain"/>
    <property type="match status" value="1"/>
</dbReference>
<gene>
    <name evidence="13" type="ORF">DSM19430T_27000</name>
</gene>
<comment type="similarity">
    <text evidence="2">In the C-terminal section; belongs to the class-I pyridoxal-phosphate-dependent aminotransferase family.</text>
</comment>
<dbReference type="GO" id="GO:0003677">
    <property type="term" value="F:DNA binding"/>
    <property type="evidence" value="ECO:0007669"/>
    <property type="project" value="UniProtKB-KW"/>
</dbReference>
<reference evidence="13 14" key="1">
    <citation type="submission" date="2020-05" db="EMBL/GenBank/DDBJ databases">
        <title>Draft genome sequence of Desulfovibrio psychrotolerans JS1T.</title>
        <authorList>
            <person name="Ueno A."/>
            <person name="Tamazawa S."/>
            <person name="Tamamura S."/>
            <person name="Murakami T."/>
            <person name="Kiyama T."/>
            <person name="Inomata H."/>
            <person name="Amano Y."/>
            <person name="Miyakawa K."/>
            <person name="Tamaki H."/>
            <person name="Naganuma T."/>
            <person name="Kaneko K."/>
        </authorList>
    </citation>
    <scope>NUCLEOTIDE SEQUENCE [LARGE SCALE GENOMIC DNA]</scope>
    <source>
        <strain evidence="13 14">JS1</strain>
    </source>
</reference>
<dbReference type="InterPro" id="IPR015424">
    <property type="entry name" value="PyrdxlP-dep_Trfase"/>
</dbReference>
<dbReference type="GO" id="GO:0030170">
    <property type="term" value="F:pyridoxal phosphate binding"/>
    <property type="evidence" value="ECO:0007669"/>
    <property type="project" value="InterPro"/>
</dbReference>
<keyword evidence="7" id="KW-0663">Pyridoxal phosphate</keyword>
<name>A0A7J0BWB4_9BACT</name>
<dbReference type="EMBL" id="BLVP01000011">
    <property type="protein sequence ID" value="GFM38016.1"/>
    <property type="molecule type" value="Genomic_DNA"/>
</dbReference>
<dbReference type="InterPro" id="IPR000524">
    <property type="entry name" value="Tscrpt_reg_HTH_GntR"/>
</dbReference>
<keyword evidence="14" id="KW-1185">Reference proteome</keyword>
<dbReference type="GO" id="GO:0008483">
    <property type="term" value="F:transaminase activity"/>
    <property type="evidence" value="ECO:0007669"/>
    <property type="project" value="UniProtKB-KW"/>
</dbReference>
<dbReference type="Pfam" id="PF00155">
    <property type="entry name" value="Aminotran_1_2"/>
    <property type="match status" value="1"/>
</dbReference>
<keyword evidence="9" id="KW-0238">DNA-binding</keyword>
<dbReference type="InterPro" id="IPR036388">
    <property type="entry name" value="WH-like_DNA-bd_sf"/>
</dbReference>
<dbReference type="PRINTS" id="PR00035">
    <property type="entry name" value="HTHGNTR"/>
</dbReference>
<evidence type="ECO:0000256" key="10">
    <source>
        <dbReference type="ARBA" id="ARBA00023163"/>
    </source>
</evidence>
<dbReference type="Gene3D" id="3.40.640.10">
    <property type="entry name" value="Type I PLP-dependent aspartate aminotransferase-like (Major domain)"/>
    <property type="match status" value="1"/>
</dbReference>
<dbReference type="InterPro" id="IPR015422">
    <property type="entry name" value="PyrdxlP-dep_Trfase_small"/>
</dbReference>
<protein>
    <submittedName>
        <fullName evidence="13">GntR family transcriptional regulator</fullName>
    </submittedName>
</protein>
<dbReference type="Gene3D" id="3.90.1150.10">
    <property type="entry name" value="Aspartate Aminotransferase, domain 1"/>
    <property type="match status" value="1"/>
</dbReference>
<evidence type="ECO:0000313" key="13">
    <source>
        <dbReference type="EMBL" id="GFM38016.1"/>
    </source>
</evidence>
<evidence type="ECO:0000256" key="9">
    <source>
        <dbReference type="ARBA" id="ARBA00023125"/>
    </source>
</evidence>
<sequence>MTPSTGTVYTYFHHANFPGAAICCREHTAKGSGTMRIPVDKTSPLPLYTQIARFIRHRIECGALPADTRLPAIRVLARELGVNRITVETAYAELEASGLVAARVGSGTYVLPPYSTPARSLPRGNAPCGASPARTPDAASDPWPQWQHHALHRHSFLSAPPAIPLSSHSPQADIIALNSGNSDPRLFPVDQLRASLRETLRREGWKAGEYEEVAGYPPLRRTISHLLADQGIPAAPQDIIITAGSQQALALACQLLTSPGDSVLVESPSYADGLDLFRSRGLRIIPVPMDEEGMRTDLLPALLKEHAPRLIYTIPNFHNPTGICMSGQRRRQLVHMAREHGIPLLEDDFVGELRYEGHAQPALKALAHPGDTLYAGTFSKMLMPGLRVGYLVAEGPVRDLLIRCKRLNDLSSSGIIQRALHRFVSVGRHRAHLARSCQIYRKRRNALLQAMAEHLPQVRIAPIQGGLFAWCTLPAPLTAGSLAPLALHHGVAVAPGTAFFLHPEQGAAHLRLNFALHDPETLQEAVRRLAAAIRQLEAQHGVMA</sequence>
<accession>A0A7J0BWB4</accession>
<dbReference type="PROSITE" id="PS50949">
    <property type="entry name" value="HTH_GNTR"/>
    <property type="match status" value="1"/>
</dbReference>
<feature type="domain" description="HTH gntR-type" evidence="12">
    <location>
        <begin position="45"/>
        <end position="113"/>
    </location>
</feature>
<dbReference type="InterPro" id="IPR015421">
    <property type="entry name" value="PyrdxlP-dep_Trfase_major"/>
</dbReference>
<dbReference type="InterPro" id="IPR004839">
    <property type="entry name" value="Aminotransferase_I/II_large"/>
</dbReference>
<keyword evidence="10" id="KW-0804">Transcription</keyword>
<keyword evidence="6" id="KW-0808">Transferase</keyword>
<dbReference type="Gene3D" id="1.10.10.10">
    <property type="entry name" value="Winged helix-like DNA-binding domain superfamily/Winged helix DNA-binding domain"/>
    <property type="match status" value="1"/>
</dbReference>
<proteinExistence type="inferred from homology"/>
<dbReference type="SMART" id="SM00345">
    <property type="entry name" value="HTH_GNTR"/>
    <property type="match status" value="1"/>
</dbReference>
<keyword evidence="5" id="KW-0032">Aminotransferase</keyword>
<evidence type="ECO:0000256" key="11">
    <source>
        <dbReference type="SAM" id="MobiDB-lite"/>
    </source>
</evidence>
<evidence type="ECO:0000313" key="14">
    <source>
        <dbReference type="Proteomes" id="UP000503820"/>
    </source>
</evidence>
<dbReference type="SUPFAM" id="SSF53383">
    <property type="entry name" value="PLP-dependent transferases"/>
    <property type="match status" value="1"/>
</dbReference>
<evidence type="ECO:0000256" key="8">
    <source>
        <dbReference type="ARBA" id="ARBA00023015"/>
    </source>
</evidence>
<comment type="caution">
    <text evidence="13">The sequence shown here is derived from an EMBL/GenBank/DDBJ whole genome shotgun (WGS) entry which is preliminary data.</text>
</comment>
<dbReference type="AlphaFoldDB" id="A0A7J0BWB4"/>
<dbReference type="PANTHER" id="PTHR46577">
    <property type="entry name" value="HTH-TYPE TRANSCRIPTIONAL REGULATORY PROTEIN GABR"/>
    <property type="match status" value="1"/>
</dbReference>
<comment type="similarity">
    <text evidence="3">Belongs to the class-I pyridoxal-phosphate-dependent aminotransferase family.</text>
</comment>
<dbReference type="PANTHER" id="PTHR46577:SF2">
    <property type="entry name" value="TRANSCRIPTIONAL REGULATORY PROTEIN"/>
    <property type="match status" value="1"/>
</dbReference>
<dbReference type="GO" id="GO:0003700">
    <property type="term" value="F:DNA-binding transcription factor activity"/>
    <property type="evidence" value="ECO:0007669"/>
    <property type="project" value="InterPro"/>
</dbReference>
<evidence type="ECO:0000256" key="1">
    <source>
        <dbReference type="ARBA" id="ARBA00001933"/>
    </source>
</evidence>
<evidence type="ECO:0000256" key="3">
    <source>
        <dbReference type="ARBA" id="ARBA00007441"/>
    </source>
</evidence>
<evidence type="ECO:0000256" key="7">
    <source>
        <dbReference type="ARBA" id="ARBA00022898"/>
    </source>
</evidence>
<dbReference type="Pfam" id="PF00392">
    <property type="entry name" value="GntR"/>
    <property type="match status" value="1"/>
</dbReference>
<dbReference type="CDD" id="cd07377">
    <property type="entry name" value="WHTH_GntR"/>
    <property type="match status" value="1"/>
</dbReference>